<feature type="compositionally biased region" description="Polar residues" evidence="1">
    <location>
        <begin position="63"/>
        <end position="73"/>
    </location>
</feature>
<accession>A0A2J8JK22</accession>
<comment type="caution">
    <text evidence="2">The sequence shown here is derived from an EMBL/GenBank/DDBJ whole genome shotgun (WGS) entry which is preliminary data.</text>
</comment>
<evidence type="ECO:0000313" key="2">
    <source>
        <dbReference type="EMBL" id="PNI23111.1"/>
    </source>
</evidence>
<evidence type="ECO:0000313" key="3">
    <source>
        <dbReference type="Proteomes" id="UP000236370"/>
    </source>
</evidence>
<feature type="compositionally biased region" description="Pro residues" evidence="1">
    <location>
        <begin position="47"/>
        <end position="57"/>
    </location>
</feature>
<feature type="non-terminal residue" evidence="2">
    <location>
        <position position="1"/>
    </location>
</feature>
<dbReference type="Proteomes" id="UP000236370">
    <property type="component" value="Unassembled WGS sequence"/>
</dbReference>
<evidence type="ECO:0000256" key="1">
    <source>
        <dbReference type="SAM" id="MobiDB-lite"/>
    </source>
</evidence>
<sequence>PPSTPPLGKQNPSLPAPQTLAGGNPETAQPHAGTLPRPRPVPKPRNRPSVPPPPQPPGVHSAGDSSLTNTAPTASKIVTDALPSALTGGEGFQD</sequence>
<protein>
    <submittedName>
        <fullName evidence="2">ARHGAP17 isoform 19</fullName>
    </submittedName>
</protein>
<dbReference type="EMBL" id="NBAG03000450">
    <property type="protein sequence ID" value="PNI23111.1"/>
    <property type="molecule type" value="Genomic_DNA"/>
</dbReference>
<organism evidence="2 3">
    <name type="scientific">Pan troglodytes</name>
    <name type="common">Chimpanzee</name>
    <dbReference type="NCBI Taxonomy" id="9598"/>
    <lineage>
        <taxon>Eukaryota</taxon>
        <taxon>Metazoa</taxon>
        <taxon>Chordata</taxon>
        <taxon>Craniata</taxon>
        <taxon>Vertebrata</taxon>
        <taxon>Euteleostomi</taxon>
        <taxon>Mammalia</taxon>
        <taxon>Eutheria</taxon>
        <taxon>Euarchontoglires</taxon>
        <taxon>Primates</taxon>
        <taxon>Haplorrhini</taxon>
        <taxon>Catarrhini</taxon>
        <taxon>Hominidae</taxon>
        <taxon>Pan</taxon>
    </lineage>
</organism>
<name>A0A2J8JK22_PANTR</name>
<reference evidence="2 3" key="1">
    <citation type="submission" date="2017-12" db="EMBL/GenBank/DDBJ databases">
        <title>High-resolution comparative analysis of great ape genomes.</title>
        <authorList>
            <person name="Pollen A."/>
            <person name="Hastie A."/>
            <person name="Hormozdiari F."/>
            <person name="Dougherty M."/>
            <person name="Liu R."/>
            <person name="Chaisson M."/>
            <person name="Hoppe E."/>
            <person name="Hill C."/>
            <person name="Pang A."/>
            <person name="Hillier L."/>
            <person name="Baker C."/>
            <person name="Armstrong J."/>
            <person name="Shendure J."/>
            <person name="Paten B."/>
            <person name="Wilson R."/>
            <person name="Chao H."/>
            <person name="Schneider V."/>
            <person name="Ventura M."/>
            <person name="Kronenberg Z."/>
            <person name="Murali S."/>
            <person name="Gordon D."/>
            <person name="Cantsilieris S."/>
            <person name="Munson K."/>
            <person name="Nelson B."/>
            <person name="Raja A."/>
            <person name="Underwood J."/>
            <person name="Diekhans M."/>
            <person name="Fiddes I."/>
            <person name="Haussler D."/>
            <person name="Eichler E."/>
        </authorList>
    </citation>
    <scope>NUCLEOTIDE SEQUENCE [LARGE SCALE GENOMIC DNA]</scope>
    <source>
        <strain evidence="2">Yerkes chimp pedigree #C0471</strain>
    </source>
</reference>
<gene>
    <name evidence="2" type="ORF">CK820_G0046818</name>
</gene>
<feature type="region of interest" description="Disordered" evidence="1">
    <location>
        <begin position="1"/>
        <end position="94"/>
    </location>
</feature>
<dbReference type="AlphaFoldDB" id="A0A2J8JK22"/>
<proteinExistence type="predicted"/>